<dbReference type="Gene3D" id="3.40.50.2300">
    <property type="match status" value="2"/>
</dbReference>
<dbReference type="PANTHER" id="PTHR35271:SF1">
    <property type="entry name" value="ABC TRANSPORTER, SUBSTRATE-BINDING LIPOPROTEIN"/>
    <property type="match status" value="1"/>
</dbReference>
<gene>
    <name evidence="1" type="ORF">BB934_35970</name>
</gene>
<dbReference type="CDD" id="cd06325">
    <property type="entry name" value="PBP1_ABC_unchar_transporter"/>
    <property type="match status" value="1"/>
</dbReference>
<accession>A0A1B2EUT5</accession>
<dbReference type="Pfam" id="PF04392">
    <property type="entry name" value="ABC_sub_bind"/>
    <property type="match status" value="1"/>
</dbReference>
<evidence type="ECO:0008006" key="2">
    <source>
        <dbReference type="Google" id="ProtNLM"/>
    </source>
</evidence>
<protein>
    <recommendedName>
        <fullName evidence="2">ABC transporter substrate-binding protein</fullName>
    </recommendedName>
</protein>
<dbReference type="AlphaFoldDB" id="A0A1B2EUT5"/>
<name>A0A1B2EUT5_9HYPH</name>
<keyword evidence="1" id="KW-0614">Plasmid</keyword>
<dbReference type="InterPro" id="IPR007487">
    <property type="entry name" value="ABC_transpt-TYRBP-like"/>
</dbReference>
<dbReference type="PANTHER" id="PTHR35271">
    <property type="entry name" value="ABC TRANSPORTER, SUBSTRATE-BINDING LIPOPROTEIN-RELATED"/>
    <property type="match status" value="1"/>
</dbReference>
<dbReference type="EMBL" id="CP016618">
    <property type="protein sequence ID" value="ANY83652.1"/>
    <property type="molecule type" value="Genomic_DNA"/>
</dbReference>
<geneLocation type="plasmid" evidence="1">
    <name>unnamed3</name>
</geneLocation>
<proteinExistence type="predicted"/>
<dbReference type="RefSeq" id="WP_099514633.1">
    <property type="nucleotide sequence ID" value="NZ_CP016618.1"/>
</dbReference>
<evidence type="ECO:0000313" key="1">
    <source>
        <dbReference type="EMBL" id="ANY83652.1"/>
    </source>
</evidence>
<organism evidence="1">
    <name type="scientific">Microvirga ossetica</name>
    <dbReference type="NCBI Taxonomy" id="1882682"/>
    <lineage>
        <taxon>Bacteria</taxon>
        <taxon>Pseudomonadati</taxon>
        <taxon>Pseudomonadota</taxon>
        <taxon>Alphaproteobacteria</taxon>
        <taxon>Hyphomicrobiales</taxon>
        <taxon>Methylobacteriaceae</taxon>
        <taxon>Microvirga</taxon>
    </lineage>
</organism>
<dbReference type="OrthoDB" id="8202856at2"/>
<reference evidence="1" key="1">
    <citation type="submission" date="2016-07" db="EMBL/GenBank/DDBJ databases">
        <title>Microvirga ossetica sp. nov. a new species of rhizobia isolated from root nodules of the legume species Vicia alpestris Steven originated from North Ossetia region in the Caucasus.</title>
        <authorList>
            <person name="Safronova V.I."/>
            <person name="Kuznetsova I.G."/>
            <person name="Sazanova A.L."/>
            <person name="Belimov A."/>
            <person name="Andronov E."/>
            <person name="Osledkin Y.S."/>
            <person name="Onishchuk O.P."/>
            <person name="Kurchak O.N."/>
            <person name="Shaposhnikov A.I."/>
            <person name="Willems A."/>
            <person name="Tikhonovich I.A."/>
        </authorList>
    </citation>
    <scope>NUCLEOTIDE SEQUENCE [LARGE SCALE GENOMIC DNA]</scope>
    <source>
        <strain evidence="1">V5/3M</strain>
        <plasmid evidence="1">unnamed3</plasmid>
    </source>
</reference>
<sequence length="335" mass="36997">MRRRDLILGGVLAAGFAPRASAQPKERVRQLLLIGNAWSDRVPPDLASPRWSVFLDELRRHGYAVGVNLAVSWREGVEDWGGPRDEWAEVMDDIRRLSPDVIVTTSHGWARALNAVISMIPIVVSALSPIEQEVISGLTRASGNITGIAIDLGPDFYSKQLDLLLEAAPKASYVALLGSERAYRGMRQLWREAKQRGAGIQEFLYSNNYEALFSSMVREGATAVLVLADANHVPHADRIARLARQYRLPLMSPFRRLTEAGALMSYGIDWSGVDRGLAVYSARVLGGTKPSELPFEQPSRYELVLNLQTADDLSLTFPGSLIAFADDMLERGRTP</sequence>
<dbReference type="KEGG" id="moc:BB934_35970"/>